<protein>
    <submittedName>
        <fullName evidence="1">DUF1819 family protein</fullName>
    </submittedName>
</protein>
<reference evidence="1 2" key="1">
    <citation type="submission" date="2022-02" db="EMBL/GenBank/DDBJ databases">
        <title>Halomonas fukangensis sp. nov., a halophilic bacterium isolated from a bulk soil of Kalidium foliatum at Fukang.</title>
        <authorList>
            <person name="Huang Y."/>
        </authorList>
    </citation>
    <scope>NUCLEOTIDE SEQUENCE [LARGE SCALE GENOMIC DNA]</scope>
    <source>
        <strain evidence="1 2">EGI 63088</strain>
    </source>
</reference>
<keyword evidence="2" id="KW-1185">Reference proteome</keyword>
<comment type="caution">
    <text evidence="1">The sequence shown here is derived from an EMBL/GenBank/DDBJ whole genome shotgun (WGS) entry which is preliminary data.</text>
</comment>
<dbReference type="RefSeq" id="WP_240567172.1">
    <property type="nucleotide sequence ID" value="NZ_JAKVPY010000004.1"/>
</dbReference>
<accession>A0ABS9RR90</accession>
<dbReference type="Pfam" id="PF08849">
    <property type="entry name" value="BrxA"/>
    <property type="match status" value="1"/>
</dbReference>
<dbReference type="EMBL" id="JAKVPY010000004">
    <property type="protein sequence ID" value="MCH4562337.1"/>
    <property type="molecule type" value="Genomic_DNA"/>
</dbReference>
<proteinExistence type="predicted"/>
<dbReference type="Proteomes" id="UP001202117">
    <property type="component" value="Unassembled WGS sequence"/>
</dbReference>
<dbReference type="Gene3D" id="1.10.3540.10">
    <property type="entry name" value="uncharacterized protein from magnetospirillum magneticum domain"/>
    <property type="match status" value="1"/>
</dbReference>
<sequence>MNTNTHDFHYDSDLIGGSLMVRECRIVAELLLAGVDDAAWRAAILDENRLQKARPATARRMAQAIRKRLERLPPAFWQALHDGDDQLANQVAFCAALARNLLLVEFLETVVADAFVTHAETLEPYQWDDFLADRAHRDPSIADWAPSSCKKMGQVAFRMLSEVGLMESARSRRLRPLMLRPEVVDLLEQHHLVRLQNCLSALRPR</sequence>
<dbReference type="InterPro" id="IPR014948">
    <property type="entry name" value="BrxA"/>
</dbReference>
<evidence type="ECO:0000313" key="2">
    <source>
        <dbReference type="Proteomes" id="UP001202117"/>
    </source>
</evidence>
<organism evidence="1 2">
    <name type="scientific">Halomonas flagellata</name>
    <dbReference type="NCBI Taxonomy" id="2920385"/>
    <lineage>
        <taxon>Bacteria</taxon>
        <taxon>Pseudomonadati</taxon>
        <taxon>Pseudomonadota</taxon>
        <taxon>Gammaproteobacteria</taxon>
        <taxon>Oceanospirillales</taxon>
        <taxon>Halomonadaceae</taxon>
        <taxon>Halomonas</taxon>
    </lineage>
</organism>
<evidence type="ECO:0000313" key="1">
    <source>
        <dbReference type="EMBL" id="MCH4562337.1"/>
    </source>
</evidence>
<name>A0ABS9RR90_9GAMM</name>
<dbReference type="InterPro" id="IPR023137">
    <property type="entry name" value="BrxA_sf"/>
</dbReference>
<gene>
    <name evidence="1" type="ORF">MKP05_04215</name>
</gene>